<dbReference type="InterPro" id="IPR020511">
    <property type="entry name" value="Uncharacterised_HI0941"/>
</dbReference>
<organism evidence="2 3">
    <name type="scientific">Gallibacterium salpingitidis</name>
    <dbReference type="NCBI Taxonomy" id="505341"/>
    <lineage>
        <taxon>Bacteria</taxon>
        <taxon>Pseudomonadati</taxon>
        <taxon>Pseudomonadota</taxon>
        <taxon>Gammaproteobacteria</taxon>
        <taxon>Pasteurellales</taxon>
        <taxon>Pasteurellaceae</taxon>
        <taxon>Gallibacterium</taxon>
    </lineage>
</organism>
<dbReference type="EMBL" id="JTJL01000056">
    <property type="protein sequence ID" value="OBW91934.1"/>
    <property type="molecule type" value="Genomic_DNA"/>
</dbReference>
<keyword evidence="3" id="KW-1185">Reference proteome</keyword>
<gene>
    <name evidence="2" type="ORF">QS62_09640</name>
</gene>
<keyword evidence="1" id="KW-0812">Transmembrane</keyword>
<dbReference type="AlphaFoldDB" id="A0A1A7NSG4"/>
<accession>A0A1A7NSG4</accession>
<dbReference type="Proteomes" id="UP000092649">
    <property type="component" value="Unassembled WGS sequence"/>
</dbReference>
<dbReference type="RefSeq" id="WP_066109420.1">
    <property type="nucleotide sequence ID" value="NZ_JTJL01000056.1"/>
</dbReference>
<name>A0A1A7NSG4_9PAST</name>
<reference evidence="2 3" key="1">
    <citation type="submission" date="2014-11" db="EMBL/GenBank/DDBJ databases">
        <title>Pan-genome of Gallibacterium spp.</title>
        <authorList>
            <person name="Kudirkiene E."/>
            <person name="Bojesen A.M."/>
        </authorList>
    </citation>
    <scope>NUCLEOTIDE SEQUENCE [LARGE SCALE GENOMIC DNA]</scope>
    <source>
        <strain evidence="2 3">F150</strain>
    </source>
</reference>
<comment type="caution">
    <text evidence="2">The sequence shown here is derived from an EMBL/GenBank/DDBJ whole genome shotgun (WGS) entry which is preliminary data.</text>
</comment>
<evidence type="ECO:0000313" key="3">
    <source>
        <dbReference type="Proteomes" id="UP000092649"/>
    </source>
</evidence>
<evidence type="ECO:0000313" key="2">
    <source>
        <dbReference type="EMBL" id="OBW91934.1"/>
    </source>
</evidence>
<sequence>MISNFQKGHTLMEIVVVLSFLSVMLLTGQRWLNQQQQQTAKLWQYAQALQIAENQQTLQLLEQSCQPQVTQNKVTFLIRCEADMIIVEYPLGQVKIYG</sequence>
<keyword evidence="1" id="KW-0472">Membrane</keyword>
<proteinExistence type="predicted"/>
<dbReference type="Pfam" id="PF17344">
    <property type="entry name" value="DUF5374"/>
    <property type="match status" value="1"/>
</dbReference>
<feature type="transmembrane region" description="Helical" evidence="1">
    <location>
        <begin position="12"/>
        <end position="32"/>
    </location>
</feature>
<protein>
    <submittedName>
        <fullName evidence="2">Uncharacterized protein</fullName>
    </submittedName>
</protein>
<evidence type="ECO:0000256" key="1">
    <source>
        <dbReference type="SAM" id="Phobius"/>
    </source>
</evidence>
<keyword evidence="1" id="KW-1133">Transmembrane helix</keyword>